<dbReference type="Proteomes" id="UP000272778">
    <property type="component" value="Unassembled WGS sequence"/>
</dbReference>
<dbReference type="RefSeq" id="WP_124149959.1">
    <property type="nucleotide sequence ID" value="NZ_RQIS01000003.1"/>
</dbReference>
<reference evidence="2 3" key="1">
    <citation type="submission" date="2018-11" db="EMBL/GenBank/DDBJ databases">
        <title>Paraburkholderia sp. DHOA04, isolated from soil.</title>
        <authorList>
            <person name="Gao Z.-H."/>
            <person name="Qiu L.-H."/>
            <person name="Fu J.-C."/>
        </authorList>
    </citation>
    <scope>NUCLEOTIDE SEQUENCE [LARGE SCALE GENOMIC DNA]</scope>
    <source>
        <strain evidence="2 3">DHOA04</strain>
    </source>
</reference>
<feature type="transmembrane region" description="Helical" evidence="1">
    <location>
        <begin position="125"/>
        <end position="143"/>
    </location>
</feature>
<keyword evidence="1" id="KW-1133">Transmembrane helix</keyword>
<evidence type="ECO:0008006" key="4">
    <source>
        <dbReference type="Google" id="ProtNLM"/>
    </source>
</evidence>
<evidence type="ECO:0000313" key="2">
    <source>
        <dbReference type="EMBL" id="RQH08393.1"/>
    </source>
</evidence>
<comment type="caution">
    <text evidence="2">The sequence shown here is derived from an EMBL/GenBank/DDBJ whole genome shotgun (WGS) entry which is preliminary data.</text>
</comment>
<keyword evidence="3" id="KW-1185">Reference proteome</keyword>
<feature type="transmembrane region" description="Helical" evidence="1">
    <location>
        <begin position="244"/>
        <end position="264"/>
    </location>
</feature>
<evidence type="ECO:0000256" key="1">
    <source>
        <dbReference type="SAM" id="Phobius"/>
    </source>
</evidence>
<accession>A0A3N6P443</accession>
<sequence length="502" mass="56766">MLRAIFFAITIAGGVLFWLAPHPPMSDLPQHAAQVAMLHDLLLGQSPWQQLLRVNLFTPYLLAYGLATALSFLMPVAAAIKLVLTLSFYGFVATWCAFRRRFHADERLDWLCLPGFFGFAYEYGFFPYLVAVPVGMVFLLTALDYVEQPSFRRGIVLFLLGVALFFSHGLVFLFVSAIGAAFLLVGNYRDWRRVGRLVWPYVMLAALCFVYGFLHRGVDLMPIYPFKVIWGINPLVRLVSATTLPWGIAPAAWMPAATVFMLAAPFSMSARWSGRGMACVPLAIVVLVLFFVPVFAINTFFLFHRFALFLLPFYALNFRCAGPPDEDRQAARRLATLTEFALAAVCVAFLYTQGLRAMRFALESADFDIIATKVEPAQRALNVVFDKASPAAGNGVIYENFALWYQADHRGLVDFNAASFPNTIVRYRLNALPAVRPSDVAPTPFFKTFDWNRHQGWLYRYFFVRHTSPIPDGFFANRDCRVVLLTTEHDWSVYETQSCHHE</sequence>
<feature type="transmembrane region" description="Helical" evidence="1">
    <location>
        <begin position="155"/>
        <end position="185"/>
    </location>
</feature>
<feature type="transmembrane region" description="Helical" evidence="1">
    <location>
        <begin position="197"/>
        <end position="214"/>
    </location>
</feature>
<name>A0A3N6P443_9BURK</name>
<dbReference type="EMBL" id="RQIS01000003">
    <property type="protein sequence ID" value="RQH08393.1"/>
    <property type="molecule type" value="Genomic_DNA"/>
</dbReference>
<evidence type="ECO:0000313" key="3">
    <source>
        <dbReference type="Proteomes" id="UP000272778"/>
    </source>
</evidence>
<feature type="transmembrane region" description="Helical" evidence="1">
    <location>
        <begin position="302"/>
        <end position="322"/>
    </location>
</feature>
<proteinExistence type="predicted"/>
<organism evidence="2 3">
    <name type="scientific">Paraburkholderia dinghuensis</name>
    <dbReference type="NCBI Taxonomy" id="2305225"/>
    <lineage>
        <taxon>Bacteria</taxon>
        <taxon>Pseudomonadati</taxon>
        <taxon>Pseudomonadota</taxon>
        <taxon>Betaproteobacteria</taxon>
        <taxon>Burkholderiales</taxon>
        <taxon>Burkholderiaceae</taxon>
        <taxon>Paraburkholderia</taxon>
    </lineage>
</organism>
<feature type="transmembrane region" description="Helical" evidence="1">
    <location>
        <begin position="276"/>
        <end position="296"/>
    </location>
</feature>
<feature type="transmembrane region" description="Helical" evidence="1">
    <location>
        <begin position="334"/>
        <end position="352"/>
    </location>
</feature>
<feature type="transmembrane region" description="Helical" evidence="1">
    <location>
        <begin position="62"/>
        <end position="92"/>
    </location>
</feature>
<dbReference type="OrthoDB" id="9049811at2"/>
<gene>
    <name evidence="2" type="ORF">D1Y85_05095</name>
</gene>
<dbReference type="AlphaFoldDB" id="A0A3N6P443"/>
<protein>
    <recommendedName>
        <fullName evidence="4">Glycosyltransferase RgtA/B/C/D-like domain-containing protein</fullName>
    </recommendedName>
</protein>
<keyword evidence="1" id="KW-0472">Membrane</keyword>
<keyword evidence="1" id="KW-0812">Transmembrane</keyword>